<dbReference type="SUPFAM" id="SSF56436">
    <property type="entry name" value="C-type lectin-like"/>
    <property type="match status" value="1"/>
</dbReference>
<dbReference type="AlphaFoldDB" id="A0A9W2YAH4"/>
<keyword evidence="1" id="KW-0677">Repeat</keyword>
<feature type="domain" description="Ig-like" evidence="5">
    <location>
        <begin position="687"/>
        <end position="785"/>
    </location>
</feature>
<keyword evidence="3" id="KW-0472">Membrane</keyword>
<dbReference type="InterPro" id="IPR001304">
    <property type="entry name" value="C-type_lectin-like"/>
</dbReference>
<dbReference type="SUPFAM" id="SSF48726">
    <property type="entry name" value="Immunoglobulin"/>
    <property type="match status" value="6"/>
</dbReference>
<feature type="domain" description="Ig-like" evidence="5">
    <location>
        <begin position="602"/>
        <end position="680"/>
    </location>
</feature>
<dbReference type="SMART" id="SM00060">
    <property type="entry name" value="FN3"/>
    <property type="match status" value="4"/>
</dbReference>
<name>A0A9W2YAH4_BIOGL</name>
<dbReference type="Pfam" id="PF13927">
    <property type="entry name" value="Ig_3"/>
    <property type="match status" value="3"/>
</dbReference>
<dbReference type="FunFam" id="2.60.40.10:FF:000035">
    <property type="entry name" value="Contactin 1"/>
    <property type="match status" value="1"/>
</dbReference>
<evidence type="ECO:0000256" key="2">
    <source>
        <dbReference type="ARBA" id="ARBA00023157"/>
    </source>
</evidence>
<dbReference type="CDD" id="cd00063">
    <property type="entry name" value="FN3"/>
    <property type="match status" value="3"/>
</dbReference>
<feature type="domain" description="Fibronectin type-III" evidence="6">
    <location>
        <begin position="1011"/>
        <end position="1122"/>
    </location>
</feature>
<dbReference type="OrthoDB" id="3666223at2759"/>
<dbReference type="SMART" id="SM00034">
    <property type="entry name" value="CLECT"/>
    <property type="match status" value="1"/>
</dbReference>
<dbReference type="PROSITE" id="PS50853">
    <property type="entry name" value="FN3"/>
    <property type="match status" value="4"/>
</dbReference>
<feature type="domain" description="Ig-like" evidence="5">
    <location>
        <begin position="424"/>
        <end position="504"/>
    </location>
</feature>
<dbReference type="FunFam" id="2.60.40.10:FF:000064">
    <property type="entry name" value="Contactin 1"/>
    <property type="match status" value="1"/>
</dbReference>
<keyword evidence="4" id="KW-0732">Signal</keyword>
<feature type="chain" id="PRO_5044702287" evidence="4">
    <location>
        <begin position="27"/>
        <end position="1260"/>
    </location>
</feature>
<dbReference type="GeneID" id="106062526"/>
<gene>
    <name evidence="8 9 10" type="primary">LOC106062526</name>
</gene>
<dbReference type="InterPro" id="IPR016187">
    <property type="entry name" value="CTDL_fold"/>
</dbReference>
<feature type="domain" description="Fibronectin type-III" evidence="6">
    <location>
        <begin position="1125"/>
        <end position="1221"/>
    </location>
</feature>
<dbReference type="InterPro" id="IPR007110">
    <property type="entry name" value="Ig-like_dom"/>
</dbReference>
<dbReference type="Proteomes" id="UP001165740">
    <property type="component" value="Chromosome 11"/>
</dbReference>
<dbReference type="InterPro" id="IPR036116">
    <property type="entry name" value="FN3_sf"/>
</dbReference>
<dbReference type="InterPro" id="IPR003598">
    <property type="entry name" value="Ig_sub2"/>
</dbReference>
<feature type="domain" description="Ig-like" evidence="5">
    <location>
        <begin position="311"/>
        <end position="380"/>
    </location>
</feature>
<dbReference type="GO" id="GO:0030424">
    <property type="term" value="C:axon"/>
    <property type="evidence" value="ECO:0007669"/>
    <property type="project" value="TreeGrafter"/>
</dbReference>
<feature type="domain" description="Ig-like" evidence="5">
    <location>
        <begin position="201"/>
        <end position="293"/>
    </location>
</feature>
<proteinExistence type="predicted"/>
<feature type="signal peptide" evidence="4">
    <location>
        <begin position="1"/>
        <end position="26"/>
    </location>
</feature>
<evidence type="ECO:0000313" key="7">
    <source>
        <dbReference type="Proteomes" id="UP001165740"/>
    </source>
</evidence>
<evidence type="ECO:0000256" key="1">
    <source>
        <dbReference type="ARBA" id="ARBA00022737"/>
    </source>
</evidence>
<evidence type="ECO:0000313" key="10">
    <source>
        <dbReference type="RefSeq" id="XP_055859744.1"/>
    </source>
</evidence>
<dbReference type="Gene3D" id="3.10.100.10">
    <property type="entry name" value="Mannose-Binding Protein A, subunit A"/>
    <property type="match status" value="1"/>
</dbReference>
<dbReference type="SMART" id="SM00408">
    <property type="entry name" value="IGc2"/>
    <property type="match status" value="5"/>
</dbReference>
<dbReference type="GO" id="GO:0007411">
    <property type="term" value="P:axon guidance"/>
    <property type="evidence" value="ECO:0007669"/>
    <property type="project" value="TreeGrafter"/>
</dbReference>
<dbReference type="InterPro" id="IPR013151">
    <property type="entry name" value="Immunoglobulin_dom"/>
</dbReference>
<dbReference type="CDD" id="cd00096">
    <property type="entry name" value="Ig"/>
    <property type="match status" value="1"/>
</dbReference>
<dbReference type="PANTHER" id="PTHR44170">
    <property type="entry name" value="PROTEIN SIDEKICK"/>
    <property type="match status" value="1"/>
</dbReference>
<dbReference type="InterPro" id="IPR013783">
    <property type="entry name" value="Ig-like_fold"/>
</dbReference>
<dbReference type="InterPro" id="IPR036179">
    <property type="entry name" value="Ig-like_dom_sf"/>
</dbReference>
<feature type="transmembrane region" description="Helical" evidence="3">
    <location>
        <begin position="1241"/>
        <end position="1258"/>
    </location>
</feature>
<dbReference type="PANTHER" id="PTHR44170:SF6">
    <property type="entry name" value="CONTACTIN"/>
    <property type="match status" value="1"/>
</dbReference>
<evidence type="ECO:0000313" key="9">
    <source>
        <dbReference type="RefSeq" id="XP_055859743.1"/>
    </source>
</evidence>
<dbReference type="InterPro" id="IPR016186">
    <property type="entry name" value="C-type_lectin-like/link_sf"/>
</dbReference>
<dbReference type="RefSeq" id="XP_055859742.1">
    <property type="nucleotide sequence ID" value="XM_056003767.1"/>
</dbReference>
<keyword evidence="3" id="KW-1133">Transmembrane helix</keyword>
<dbReference type="RefSeq" id="XP_055859743.1">
    <property type="nucleotide sequence ID" value="XM_056003768.1"/>
</dbReference>
<keyword evidence="3" id="KW-0812">Transmembrane</keyword>
<dbReference type="GO" id="GO:0005886">
    <property type="term" value="C:plasma membrane"/>
    <property type="evidence" value="ECO:0007669"/>
    <property type="project" value="TreeGrafter"/>
</dbReference>
<dbReference type="InterPro" id="IPR003961">
    <property type="entry name" value="FN3_dom"/>
</dbReference>
<evidence type="ECO:0000259" key="5">
    <source>
        <dbReference type="PROSITE" id="PS50835"/>
    </source>
</evidence>
<organism evidence="7 9">
    <name type="scientific">Biomphalaria glabrata</name>
    <name type="common">Bloodfluke planorb</name>
    <name type="synonym">Freshwater snail</name>
    <dbReference type="NCBI Taxonomy" id="6526"/>
    <lineage>
        <taxon>Eukaryota</taxon>
        <taxon>Metazoa</taxon>
        <taxon>Spiralia</taxon>
        <taxon>Lophotrochozoa</taxon>
        <taxon>Mollusca</taxon>
        <taxon>Gastropoda</taxon>
        <taxon>Heterobranchia</taxon>
        <taxon>Euthyneura</taxon>
        <taxon>Panpulmonata</taxon>
        <taxon>Hygrophila</taxon>
        <taxon>Lymnaeoidea</taxon>
        <taxon>Planorbidae</taxon>
        <taxon>Biomphalaria</taxon>
    </lineage>
</organism>
<dbReference type="GO" id="GO:0098609">
    <property type="term" value="P:cell-cell adhesion"/>
    <property type="evidence" value="ECO:0007669"/>
    <property type="project" value="TreeGrafter"/>
</dbReference>
<dbReference type="PROSITE" id="PS50835">
    <property type="entry name" value="IG_LIKE"/>
    <property type="match status" value="6"/>
</dbReference>
<dbReference type="InterPro" id="IPR003599">
    <property type="entry name" value="Ig_sub"/>
</dbReference>
<accession>A0A9W2YAH4</accession>
<dbReference type="OMA" id="WCIALES"/>
<evidence type="ECO:0000313" key="8">
    <source>
        <dbReference type="RefSeq" id="XP_055859742.1"/>
    </source>
</evidence>
<feature type="domain" description="Fibronectin type-III" evidence="6">
    <location>
        <begin position="911"/>
        <end position="1010"/>
    </location>
</feature>
<dbReference type="SMART" id="SM00409">
    <property type="entry name" value="IG"/>
    <property type="match status" value="6"/>
</dbReference>
<evidence type="ECO:0000256" key="3">
    <source>
        <dbReference type="SAM" id="Phobius"/>
    </source>
</evidence>
<feature type="domain" description="Ig-like" evidence="5">
    <location>
        <begin position="509"/>
        <end position="599"/>
    </location>
</feature>
<keyword evidence="2" id="KW-1015">Disulfide bond</keyword>
<sequence length="1260" mass="141420">MNILFDAGWPSTVMLVILLELSSTMSQQSDDCPDGWFEHNGQCYHFYIHSDKNVQEATIYCGQLYSSLVSVNNQGEHAFIQNWLDIHDVARQKWFTSGIRDDSGALLWDSSGEGITTDFFPDSQIRDQKLKDPVTGLQINVIVYTFSESLNHYMWSWGQQLVDGPFICELSKSDTWQLYQSQRDYSYGNLDEHPSSWEMGPNITLLSGDTIFYEFGDTITTIVLECQATGNPAPTYRWFRKQNSLMSDEEISSESNPRYSISNGRLTIVKPDRVIDAGVYTCEASNKFGTVLSNPVELIYGYLGQFSNVKPSTVDAVLYMGIDLNCPIPLHNTGLSYNWYKADVQFLRPEFNPQYFLSRNGHLYISEVQASDQEEYYCLVVMAPGPGQVLSGEQPPSRTSLGTSMNIRGENANTYGPDIQNKFPQVFPEVPMVGDDIYIECLAFGRLPLEYRWIREGGQMNPSSYLLDHNRVLVLPKASLGDTGAYTCIVRSPHNIANKTVYLQMKARPFFPYPLRNQHLDEGSSLTWTCFTLAMPKPVYTWFKDGQLLKTDSVDGIKVVRNTLKIEKVDSKKHSGMYQCQASNQFGVSRSSAQLRALSFAPTFLRNPVEMSKQGAVGGNITISCIPEAAPRATIKWLKGGVELGHVKPNGDLELSSLTRSDAGEYTCVATNQLGEAKSSCWLDIQDEIVFSEKPDDIEVEQNSTTVLPCKASFDKSKVDVTYEWRFYSHVLDFTSSSDDRAHYVMPEAESGKLYIIAAQLRHAGQYTCLVKSASGSLSDTAYVTVKAPPGEPVGVHMRQKNSTLLQDHDNVAIWWQDGEVYGYPITKYRLQSLSIDDNGKWKTLEEDVPAFSVTTEQYPIFRKYDVKGGLSPGTSYMFRVAAGNDQAGYGPASSEPSKWYHMNNAAPVFAPSNVGGGGGSVGLLRITWDPLPRSQWGAPDIRYIVYYRRQQEDNSNRKWEMSEQLMVSEYHATVGIEYYYTPYEVKVQAINSVGPGPNSTLTIVYSAEDMPSNVIPIFETFEVLNGTAAIVFWKPIPNTREAARGTVFAYQVNYWEEPTTLCLGQNEREALFNRYYGNASSGLLIGMEPEGHYCFNFQFINHAGMGPKTDNYNFNLNLRPPAYYPEYVTVMSHGNDSVRIMWRGVTVKLGEETRQGYKAMWWDAREDIRSAKISVFPGATPTGVLHGVERNIVYKVRVQGYGIGGDGRKSPPAYFTLEGSILFNPETEDIMNSSLPLKSSAFLLLLTSVICAIRFILVN</sequence>
<evidence type="ECO:0000256" key="4">
    <source>
        <dbReference type="SAM" id="SignalP"/>
    </source>
</evidence>
<dbReference type="RefSeq" id="XP_055859744.1">
    <property type="nucleotide sequence ID" value="XM_056003769.1"/>
</dbReference>
<feature type="domain" description="Fibronectin type-III" evidence="6">
    <location>
        <begin position="789"/>
        <end position="909"/>
    </location>
</feature>
<keyword evidence="7" id="KW-1185">Reference proteome</keyword>
<dbReference type="Pfam" id="PF00047">
    <property type="entry name" value="ig"/>
    <property type="match status" value="1"/>
</dbReference>
<reference evidence="8 9" key="1">
    <citation type="submission" date="2025-04" db="UniProtKB">
        <authorList>
            <consortium name="RefSeq"/>
        </authorList>
    </citation>
    <scope>IDENTIFICATION</scope>
</reference>
<dbReference type="Gene3D" id="2.60.40.10">
    <property type="entry name" value="Immunoglobulins"/>
    <property type="match status" value="10"/>
</dbReference>
<dbReference type="SUPFAM" id="SSF49265">
    <property type="entry name" value="Fibronectin type III"/>
    <property type="match status" value="2"/>
</dbReference>
<evidence type="ECO:0000259" key="6">
    <source>
        <dbReference type="PROSITE" id="PS50853"/>
    </source>
</evidence>
<protein>
    <submittedName>
        <fullName evidence="8 9">Contactin-like</fullName>
    </submittedName>
</protein>